<feature type="domain" description="FAD-binding" evidence="4">
    <location>
        <begin position="5"/>
        <end position="175"/>
    </location>
</feature>
<evidence type="ECO:0000256" key="3">
    <source>
        <dbReference type="ARBA" id="ARBA00023002"/>
    </source>
</evidence>
<keyword evidence="3" id="KW-0560">Oxidoreductase</keyword>
<dbReference type="PANTHER" id="PTHR46865:SF7">
    <property type="entry name" value="MONOOXYGENASE, PUTATIVE (AFU_ORTHOLOGUE AFUA_8G07040)-RELATED"/>
    <property type="match status" value="1"/>
</dbReference>
<keyword evidence="2" id="KW-0274">FAD</keyword>
<name>A0A2K0SWX3_9HYPO</name>
<dbReference type="InterPro" id="IPR036188">
    <property type="entry name" value="FAD/NAD-bd_sf"/>
</dbReference>
<sequence length="424" mass="45876">MSALKVLVVGGGVAGPAVTYWLSRIGAHVTLIERSDKMRASGQQVDLRGKGVPMMKKMGIEAAVTAACVKEPGMQLIDRNGRTQAFFPVAKSGSGKQSITSEYEIMRGDLVKILYGLTEGRENVQHLYNTTIKSFTQDGGDGPDSKVHVSFEDGREEDFDLVIATDGTGSKTRKMMLGADAPDPRRDCGGHIGYFSVPSNPGDSDRGTFCHLPGGRIVGTRKDIPELTRVYMILRGKRPALDAAISSGNPQELKKALADIYQGGGWECDRFMDALLHAPEADDIYCTKIEEVHLPPGSWSKGQVVLLGDSAHCHTAGGYGCAWGLVGAYVLAGEIATALKNKDLTAPAAIRQGAKAYEETFRPVATSMHGGHDWAEDLMAPKTSIGIWILHRFAKMASFFNWGEMDGLDKKTSNWNLPEYPALE</sequence>
<proteinExistence type="predicted"/>
<reference evidence="5 6" key="1">
    <citation type="submission" date="2017-02" db="EMBL/GenBank/DDBJ databases">
        <title>Genomes of Trichoderma spp. with biocontrol activity.</title>
        <authorList>
            <person name="Gardiner D."/>
            <person name="Kazan K."/>
            <person name="Vos C."/>
            <person name="Harvey P."/>
        </authorList>
    </citation>
    <scope>NUCLEOTIDE SEQUENCE [LARGE SCALE GENOMIC DNA]</scope>
    <source>
        <strain evidence="5 6">A5MH</strain>
    </source>
</reference>
<comment type="caution">
    <text evidence="5">The sequence shown here is derived from an EMBL/GenBank/DDBJ whole genome shotgun (WGS) entry which is preliminary data.</text>
</comment>
<dbReference type="GO" id="GO:0071949">
    <property type="term" value="F:FAD binding"/>
    <property type="evidence" value="ECO:0007669"/>
    <property type="project" value="InterPro"/>
</dbReference>
<dbReference type="Pfam" id="PF01494">
    <property type="entry name" value="FAD_binding_3"/>
    <property type="match status" value="1"/>
</dbReference>
<keyword evidence="1" id="KW-0285">Flavoprotein</keyword>
<evidence type="ECO:0000256" key="2">
    <source>
        <dbReference type="ARBA" id="ARBA00022827"/>
    </source>
</evidence>
<gene>
    <name evidence="5" type="ORF">TGAMA5MH_10261</name>
</gene>
<dbReference type="SUPFAM" id="SSF51905">
    <property type="entry name" value="FAD/NAD(P)-binding domain"/>
    <property type="match status" value="1"/>
</dbReference>
<evidence type="ECO:0000256" key="1">
    <source>
        <dbReference type="ARBA" id="ARBA00022630"/>
    </source>
</evidence>
<evidence type="ECO:0000313" key="6">
    <source>
        <dbReference type="Proteomes" id="UP000236546"/>
    </source>
</evidence>
<dbReference type="GO" id="GO:0016491">
    <property type="term" value="F:oxidoreductase activity"/>
    <property type="evidence" value="ECO:0007669"/>
    <property type="project" value="UniProtKB-KW"/>
</dbReference>
<dbReference type="AlphaFoldDB" id="A0A2K0SWX3"/>
<dbReference type="InterPro" id="IPR051704">
    <property type="entry name" value="FAD_aromatic-hydroxylase"/>
</dbReference>
<accession>A0A2K0SWX3</accession>
<dbReference type="EMBL" id="MTYH01000127">
    <property type="protein sequence ID" value="PNP37776.1"/>
    <property type="molecule type" value="Genomic_DNA"/>
</dbReference>
<dbReference type="InterPro" id="IPR002938">
    <property type="entry name" value="FAD-bd"/>
</dbReference>
<dbReference type="Gene3D" id="3.50.50.60">
    <property type="entry name" value="FAD/NAD(P)-binding domain"/>
    <property type="match status" value="1"/>
</dbReference>
<dbReference type="PRINTS" id="PR00420">
    <property type="entry name" value="RNGMNOXGNASE"/>
</dbReference>
<evidence type="ECO:0000259" key="4">
    <source>
        <dbReference type="Pfam" id="PF01494"/>
    </source>
</evidence>
<protein>
    <recommendedName>
        <fullName evidence="4">FAD-binding domain-containing protein</fullName>
    </recommendedName>
</protein>
<dbReference type="OrthoDB" id="655030at2759"/>
<evidence type="ECO:0000313" key="5">
    <source>
        <dbReference type="EMBL" id="PNP37776.1"/>
    </source>
</evidence>
<dbReference type="Proteomes" id="UP000236546">
    <property type="component" value="Unassembled WGS sequence"/>
</dbReference>
<dbReference type="PANTHER" id="PTHR46865">
    <property type="entry name" value="OXIDOREDUCTASE-RELATED"/>
    <property type="match status" value="1"/>
</dbReference>
<organism evidence="5 6">
    <name type="scientific">Trichoderma gamsii</name>
    <dbReference type="NCBI Taxonomy" id="398673"/>
    <lineage>
        <taxon>Eukaryota</taxon>
        <taxon>Fungi</taxon>
        <taxon>Dikarya</taxon>
        <taxon>Ascomycota</taxon>
        <taxon>Pezizomycotina</taxon>
        <taxon>Sordariomycetes</taxon>
        <taxon>Hypocreomycetidae</taxon>
        <taxon>Hypocreales</taxon>
        <taxon>Hypocreaceae</taxon>
        <taxon>Trichoderma</taxon>
    </lineage>
</organism>